<evidence type="ECO:0000313" key="2">
    <source>
        <dbReference type="EMBL" id="MCE5169728.1"/>
    </source>
</evidence>
<keyword evidence="1" id="KW-0472">Membrane</keyword>
<sequence length="76" mass="8513">MMKFILIYGAIQLIVFVGLLIASAKKDRRLDDRQGTVVPSGFISTGEVSYDPTTGDLITVYFHPQTGKRFYKLGKE</sequence>
<evidence type="ECO:0000256" key="1">
    <source>
        <dbReference type="SAM" id="Phobius"/>
    </source>
</evidence>
<feature type="transmembrane region" description="Helical" evidence="1">
    <location>
        <begin position="6"/>
        <end position="24"/>
    </location>
</feature>
<keyword evidence="1" id="KW-0812">Transmembrane</keyword>
<gene>
    <name evidence="2" type="ORF">LQV63_10420</name>
</gene>
<organism evidence="2 3">
    <name type="scientific">Paenibacillus profundus</name>
    <dbReference type="NCBI Taxonomy" id="1173085"/>
    <lineage>
        <taxon>Bacteria</taxon>
        <taxon>Bacillati</taxon>
        <taxon>Bacillota</taxon>
        <taxon>Bacilli</taxon>
        <taxon>Bacillales</taxon>
        <taxon>Paenibacillaceae</taxon>
        <taxon>Paenibacillus</taxon>
    </lineage>
</organism>
<name>A0ABS8YCH8_9BACL</name>
<reference evidence="2 3" key="1">
    <citation type="submission" date="2021-11" db="EMBL/GenBank/DDBJ databases">
        <title>Draft genome sequence of Paenibacillus profundus YoMME, a new Gram-positive bacteria with exoelectrogenic properties.</title>
        <authorList>
            <person name="Hubenova Y."/>
            <person name="Hubenova E."/>
            <person name="Manasiev Y."/>
            <person name="Peykov S."/>
            <person name="Mitov M."/>
        </authorList>
    </citation>
    <scope>NUCLEOTIDE SEQUENCE [LARGE SCALE GENOMIC DNA]</scope>
    <source>
        <strain evidence="2 3">YoMME</strain>
    </source>
</reference>
<accession>A0ABS8YCH8</accession>
<proteinExistence type="predicted"/>
<dbReference type="RefSeq" id="WP_019423198.1">
    <property type="nucleotide sequence ID" value="NZ_JAJNBZ010000006.1"/>
</dbReference>
<keyword evidence="1" id="KW-1133">Transmembrane helix</keyword>
<keyword evidence="3" id="KW-1185">Reference proteome</keyword>
<protein>
    <submittedName>
        <fullName evidence="2">Uncharacterized protein</fullName>
    </submittedName>
</protein>
<dbReference type="Proteomes" id="UP001199916">
    <property type="component" value="Unassembled WGS sequence"/>
</dbReference>
<comment type="caution">
    <text evidence="2">The sequence shown here is derived from an EMBL/GenBank/DDBJ whole genome shotgun (WGS) entry which is preliminary data.</text>
</comment>
<dbReference type="EMBL" id="JAJNBZ010000006">
    <property type="protein sequence ID" value="MCE5169728.1"/>
    <property type="molecule type" value="Genomic_DNA"/>
</dbReference>
<evidence type="ECO:0000313" key="3">
    <source>
        <dbReference type="Proteomes" id="UP001199916"/>
    </source>
</evidence>